<reference evidence="14 15" key="1">
    <citation type="journal article" date="2016" name="Int. J. Syst. Evol. Microbiol.">
        <title>Arsenicitalea aurantiaca gen. nov., sp. nov., a new member of the family Hyphomicrobiaceae, isolated from high-arsenic sediment.</title>
        <authorList>
            <person name="Mu Y."/>
            <person name="Zhou L."/>
            <person name="Zeng X.C."/>
            <person name="Liu L."/>
            <person name="Pan Y."/>
            <person name="Chen X."/>
            <person name="Wang J."/>
            <person name="Li S."/>
            <person name="Li W.J."/>
            <person name="Wang Y."/>
        </authorList>
    </citation>
    <scope>NUCLEOTIDE SEQUENCE [LARGE SCALE GENOMIC DNA]</scope>
    <source>
        <strain evidence="14 15">42-50</strain>
    </source>
</reference>
<keyword evidence="6" id="KW-0808">Transferase</keyword>
<keyword evidence="8 14" id="KW-0418">Kinase</keyword>
<dbReference type="SMART" id="SM00388">
    <property type="entry name" value="HisKA"/>
    <property type="match status" value="1"/>
</dbReference>
<dbReference type="PRINTS" id="PR00344">
    <property type="entry name" value="BCTRLSENSOR"/>
</dbReference>
<evidence type="ECO:0000256" key="5">
    <source>
        <dbReference type="ARBA" id="ARBA00022553"/>
    </source>
</evidence>
<evidence type="ECO:0000313" key="15">
    <source>
        <dbReference type="Proteomes" id="UP000281547"/>
    </source>
</evidence>
<feature type="transmembrane region" description="Helical" evidence="12">
    <location>
        <begin position="48"/>
        <end position="65"/>
    </location>
</feature>
<dbReference type="InterPro" id="IPR003661">
    <property type="entry name" value="HisK_dim/P_dom"/>
</dbReference>
<dbReference type="SMART" id="SM00387">
    <property type="entry name" value="HATPase_c"/>
    <property type="match status" value="1"/>
</dbReference>
<dbReference type="FunFam" id="3.30.565.10:FF:000006">
    <property type="entry name" value="Sensor histidine kinase WalK"/>
    <property type="match status" value="1"/>
</dbReference>
<dbReference type="InterPro" id="IPR003594">
    <property type="entry name" value="HATPase_dom"/>
</dbReference>
<dbReference type="InterPro" id="IPR036097">
    <property type="entry name" value="HisK_dim/P_sf"/>
</dbReference>
<dbReference type="SUPFAM" id="SSF55874">
    <property type="entry name" value="ATPase domain of HSP90 chaperone/DNA topoisomerase II/histidine kinase"/>
    <property type="match status" value="1"/>
</dbReference>
<dbReference type="Proteomes" id="UP000281547">
    <property type="component" value="Unassembled WGS sequence"/>
</dbReference>
<dbReference type="GO" id="GO:0005524">
    <property type="term" value="F:ATP binding"/>
    <property type="evidence" value="ECO:0007669"/>
    <property type="project" value="UniProtKB-KW"/>
</dbReference>
<evidence type="ECO:0000256" key="9">
    <source>
        <dbReference type="ARBA" id="ARBA00022840"/>
    </source>
</evidence>
<dbReference type="Pfam" id="PF00512">
    <property type="entry name" value="HisKA"/>
    <property type="match status" value="1"/>
</dbReference>
<evidence type="ECO:0000256" key="7">
    <source>
        <dbReference type="ARBA" id="ARBA00022741"/>
    </source>
</evidence>
<dbReference type="CDD" id="cd00075">
    <property type="entry name" value="HATPase"/>
    <property type="match status" value="1"/>
</dbReference>
<evidence type="ECO:0000256" key="8">
    <source>
        <dbReference type="ARBA" id="ARBA00022777"/>
    </source>
</evidence>
<keyword evidence="7" id="KW-0547">Nucleotide-binding</keyword>
<dbReference type="AlphaFoldDB" id="A0A433XB82"/>
<evidence type="ECO:0000256" key="2">
    <source>
        <dbReference type="ARBA" id="ARBA00004236"/>
    </source>
</evidence>
<feature type="domain" description="Histidine kinase" evidence="13">
    <location>
        <begin position="206"/>
        <end position="426"/>
    </location>
</feature>
<dbReference type="Gene3D" id="1.10.287.130">
    <property type="match status" value="1"/>
</dbReference>
<keyword evidence="12" id="KW-0812">Transmembrane</keyword>
<keyword evidence="12" id="KW-1133">Transmembrane helix</keyword>
<dbReference type="RefSeq" id="WP_127188580.1">
    <property type="nucleotide sequence ID" value="NZ_RZNJ01000003.1"/>
</dbReference>
<keyword evidence="10" id="KW-0902">Two-component regulatory system</keyword>
<evidence type="ECO:0000256" key="12">
    <source>
        <dbReference type="SAM" id="Phobius"/>
    </source>
</evidence>
<dbReference type="OrthoDB" id="9813151at2"/>
<dbReference type="CDD" id="cd00082">
    <property type="entry name" value="HisKA"/>
    <property type="match status" value="1"/>
</dbReference>
<keyword evidence="15" id="KW-1185">Reference proteome</keyword>
<keyword evidence="5" id="KW-0597">Phosphoprotein</keyword>
<dbReference type="EC" id="2.7.13.3" evidence="3"/>
<keyword evidence="11 12" id="KW-0472">Membrane</keyword>
<dbReference type="InterPro" id="IPR050351">
    <property type="entry name" value="BphY/WalK/GraS-like"/>
</dbReference>
<name>A0A433XB82_9HYPH</name>
<comment type="caution">
    <text evidence="14">The sequence shown here is derived from an EMBL/GenBank/DDBJ whole genome shotgun (WGS) entry which is preliminary data.</text>
</comment>
<sequence>MAPTSPTDTDADLPRGAGLLARIIGHVTHLAAVAGVMLALVLIADLSLVHAGIGFLALAVVILALPQPTTVITETVTVPAVRTDGRAEYRRMADALAEPCLLLDARSLVLHANPPALTQFPSLKSGVPIAFALRHPSLLSAIDEVVETGAPLSIELNRSVPTESIHKVDISRIGPEDGSSPIVVLTLRDRTEERRVDAMRSDFIANASHELRTPLTSLVGFIDTLLGPAANDPAARARFLGIMQAQAARMSKLIDDLLSLSRIEMRQHMRPRGQVDVGALLAQVREGLQTQAKAAALSIEIKTPETPVVVTGEREELYEVFENLLDNAIKYGEGGGSVEIAVGPAEGRHGFDYSVTITDHGPGIAAEHVPRLTERFYRVDAESSRKKKGTGLGLAIVKHILTRHRGQLAIRSTPGEGTQVEVLLVR</sequence>
<dbReference type="GO" id="GO:0000155">
    <property type="term" value="F:phosphorelay sensor kinase activity"/>
    <property type="evidence" value="ECO:0007669"/>
    <property type="project" value="InterPro"/>
</dbReference>
<dbReference type="PANTHER" id="PTHR45453:SF1">
    <property type="entry name" value="PHOSPHATE REGULON SENSOR PROTEIN PHOR"/>
    <property type="match status" value="1"/>
</dbReference>
<feature type="transmembrane region" description="Helical" evidence="12">
    <location>
        <begin position="20"/>
        <end position="41"/>
    </location>
</feature>
<dbReference type="Gene3D" id="3.30.565.10">
    <property type="entry name" value="Histidine kinase-like ATPase, C-terminal domain"/>
    <property type="match status" value="1"/>
</dbReference>
<comment type="catalytic activity">
    <reaction evidence="1">
        <text>ATP + protein L-histidine = ADP + protein N-phospho-L-histidine.</text>
        <dbReference type="EC" id="2.7.13.3"/>
    </reaction>
</comment>
<dbReference type="InterPro" id="IPR004358">
    <property type="entry name" value="Sig_transdc_His_kin-like_C"/>
</dbReference>
<evidence type="ECO:0000256" key="6">
    <source>
        <dbReference type="ARBA" id="ARBA00022679"/>
    </source>
</evidence>
<evidence type="ECO:0000256" key="10">
    <source>
        <dbReference type="ARBA" id="ARBA00023012"/>
    </source>
</evidence>
<dbReference type="PANTHER" id="PTHR45453">
    <property type="entry name" value="PHOSPHATE REGULON SENSOR PROTEIN PHOR"/>
    <property type="match status" value="1"/>
</dbReference>
<evidence type="ECO:0000256" key="4">
    <source>
        <dbReference type="ARBA" id="ARBA00022475"/>
    </source>
</evidence>
<dbReference type="Pfam" id="PF02518">
    <property type="entry name" value="HATPase_c"/>
    <property type="match status" value="1"/>
</dbReference>
<keyword evidence="9" id="KW-0067">ATP-binding</keyword>
<evidence type="ECO:0000256" key="11">
    <source>
        <dbReference type="ARBA" id="ARBA00023136"/>
    </source>
</evidence>
<evidence type="ECO:0000256" key="3">
    <source>
        <dbReference type="ARBA" id="ARBA00012438"/>
    </source>
</evidence>
<evidence type="ECO:0000256" key="1">
    <source>
        <dbReference type="ARBA" id="ARBA00000085"/>
    </source>
</evidence>
<dbReference type="SUPFAM" id="SSF47384">
    <property type="entry name" value="Homodimeric domain of signal transducing histidine kinase"/>
    <property type="match status" value="1"/>
</dbReference>
<dbReference type="FunFam" id="1.10.287.130:FF:000008">
    <property type="entry name" value="Two-component sensor histidine kinase"/>
    <property type="match status" value="1"/>
</dbReference>
<dbReference type="InterPro" id="IPR036890">
    <property type="entry name" value="HATPase_C_sf"/>
</dbReference>
<protein>
    <recommendedName>
        <fullName evidence="3">histidine kinase</fullName>
        <ecNumber evidence="3">2.7.13.3</ecNumber>
    </recommendedName>
</protein>
<gene>
    <name evidence="14" type="ORF">EMQ25_10815</name>
</gene>
<evidence type="ECO:0000313" key="14">
    <source>
        <dbReference type="EMBL" id="RUT31335.1"/>
    </source>
</evidence>
<dbReference type="GO" id="GO:0004721">
    <property type="term" value="F:phosphoprotein phosphatase activity"/>
    <property type="evidence" value="ECO:0007669"/>
    <property type="project" value="TreeGrafter"/>
</dbReference>
<dbReference type="InterPro" id="IPR005467">
    <property type="entry name" value="His_kinase_dom"/>
</dbReference>
<keyword evidence="4" id="KW-1003">Cell membrane</keyword>
<proteinExistence type="predicted"/>
<dbReference type="EMBL" id="RZNJ01000003">
    <property type="protein sequence ID" value="RUT31335.1"/>
    <property type="molecule type" value="Genomic_DNA"/>
</dbReference>
<dbReference type="GO" id="GO:0016036">
    <property type="term" value="P:cellular response to phosphate starvation"/>
    <property type="evidence" value="ECO:0007669"/>
    <property type="project" value="TreeGrafter"/>
</dbReference>
<accession>A0A433XB82</accession>
<evidence type="ECO:0000259" key="13">
    <source>
        <dbReference type="PROSITE" id="PS50109"/>
    </source>
</evidence>
<organism evidence="14 15">
    <name type="scientific">Arsenicitalea aurantiaca</name>
    <dbReference type="NCBI Taxonomy" id="1783274"/>
    <lineage>
        <taxon>Bacteria</taxon>
        <taxon>Pseudomonadati</taxon>
        <taxon>Pseudomonadota</taxon>
        <taxon>Alphaproteobacteria</taxon>
        <taxon>Hyphomicrobiales</taxon>
        <taxon>Devosiaceae</taxon>
        <taxon>Arsenicitalea</taxon>
    </lineage>
</organism>
<comment type="subcellular location">
    <subcellularLocation>
        <location evidence="2">Cell membrane</location>
    </subcellularLocation>
</comment>
<dbReference type="GO" id="GO:0005886">
    <property type="term" value="C:plasma membrane"/>
    <property type="evidence" value="ECO:0007669"/>
    <property type="project" value="UniProtKB-SubCell"/>
</dbReference>
<dbReference type="PROSITE" id="PS50109">
    <property type="entry name" value="HIS_KIN"/>
    <property type="match status" value="1"/>
</dbReference>